<evidence type="ECO:0000256" key="3">
    <source>
        <dbReference type="ARBA" id="ARBA00022490"/>
    </source>
</evidence>
<dbReference type="FunFam" id="3.90.190.10:FF:000048">
    <property type="entry name" value="dual specificity protein phosphatase 22 isoform X1"/>
    <property type="match status" value="1"/>
</dbReference>
<name>A0A8C4QHP9_EPTBU</name>
<evidence type="ECO:0000256" key="2">
    <source>
        <dbReference type="ARBA" id="ARBA00008601"/>
    </source>
</evidence>
<evidence type="ECO:0000256" key="6">
    <source>
        <dbReference type="ARBA" id="ARBA00047761"/>
    </source>
</evidence>
<dbReference type="InterPro" id="IPR000387">
    <property type="entry name" value="Tyr_Pase_dom"/>
</dbReference>
<dbReference type="InterPro" id="IPR000340">
    <property type="entry name" value="Dual-sp_phosphatase_cat-dom"/>
</dbReference>
<dbReference type="GO" id="GO:0004725">
    <property type="term" value="F:protein tyrosine phosphatase activity"/>
    <property type="evidence" value="ECO:0007669"/>
    <property type="project" value="UniProtKB-EC"/>
</dbReference>
<accession>A0A8C4QHP9</accession>
<dbReference type="SMART" id="SM00404">
    <property type="entry name" value="PTPc_motif"/>
    <property type="match status" value="1"/>
</dbReference>
<comment type="catalytic activity">
    <reaction evidence="8">
        <text>O-phospho-L-tyrosyl-[protein] + H2O = L-tyrosyl-[protein] + phosphate</text>
        <dbReference type="Rhea" id="RHEA:10684"/>
        <dbReference type="Rhea" id="RHEA-COMP:10136"/>
        <dbReference type="Rhea" id="RHEA-COMP:20101"/>
        <dbReference type="ChEBI" id="CHEBI:15377"/>
        <dbReference type="ChEBI" id="CHEBI:43474"/>
        <dbReference type="ChEBI" id="CHEBI:46858"/>
        <dbReference type="ChEBI" id="CHEBI:61978"/>
        <dbReference type="EC" id="3.1.3.48"/>
    </reaction>
</comment>
<dbReference type="Gene3D" id="3.90.190.10">
    <property type="entry name" value="Protein tyrosine phosphatase superfamily"/>
    <property type="match status" value="1"/>
</dbReference>
<reference evidence="11" key="2">
    <citation type="submission" date="2025-09" db="UniProtKB">
        <authorList>
            <consortium name="Ensembl"/>
        </authorList>
    </citation>
    <scope>IDENTIFICATION</scope>
</reference>
<reference evidence="11" key="1">
    <citation type="submission" date="2025-08" db="UniProtKB">
        <authorList>
            <consortium name="Ensembl"/>
        </authorList>
    </citation>
    <scope>IDENTIFICATION</scope>
</reference>
<dbReference type="PANTHER" id="PTHR45948:SF1">
    <property type="entry name" value="TYROSINE-PROTEIN PHOSPHATASE DOMAIN-CONTAINING PROTEIN"/>
    <property type="match status" value="1"/>
</dbReference>
<dbReference type="GO" id="GO:0004722">
    <property type="term" value="F:protein serine/threonine phosphatase activity"/>
    <property type="evidence" value="ECO:0007669"/>
    <property type="project" value="UniProtKB-EC"/>
</dbReference>
<dbReference type="InterPro" id="IPR016130">
    <property type="entry name" value="Tyr_Pase_AS"/>
</dbReference>
<dbReference type="GO" id="GO:0007165">
    <property type="term" value="P:signal transduction"/>
    <property type="evidence" value="ECO:0007669"/>
    <property type="project" value="TreeGrafter"/>
</dbReference>
<comment type="similarity">
    <text evidence="2">Belongs to the protein-tyrosine phosphatase family. Non-receptor class dual specificity subfamily.</text>
</comment>
<dbReference type="GO" id="GO:0050860">
    <property type="term" value="P:negative regulation of T cell receptor signaling pathway"/>
    <property type="evidence" value="ECO:0007669"/>
    <property type="project" value="UniProtKB-ARBA"/>
</dbReference>
<dbReference type="GO" id="GO:0005829">
    <property type="term" value="C:cytosol"/>
    <property type="evidence" value="ECO:0007669"/>
    <property type="project" value="TreeGrafter"/>
</dbReference>
<dbReference type="AlphaFoldDB" id="A0A8C4QHP9"/>
<comment type="catalytic activity">
    <reaction evidence="7">
        <text>O-phospho-L-threonyl-[protein] + H2O = L-threonyl-[protein] + phosphate</text>
        <dbReference type="Rhea" id="RHEA:47004"/>
        <dbReference type="Rhea" id="RHEA-COMP:11060"/>
        <dbReference type="Rhea" id="RHEA-COMP:11605"/>
        <dbReference type="ChEBI" id="CHEBI:15377"/>
        <dbReference type="ChEBI" id="CHEBI:30013"/>
        <dbReference type="ChEBI" id="CHEBI:43474"/>
        <dbReference type="ChEBI" id="CHEBI:61977"/>
        <dbReference type="EC" id="3.1.3.16"/>
    </reaction>
</comment>
<evidence type="ECO:0000256" key="5">
    <source>
        <dbReference type="ARBA" id="ARBA00022912"/>
    </source>
</evidence>
<evidence type="ECO:0000256" key="8">
    <source>
        <dbReference type="ARBA" id="ARBA00051722"/>
    </source>
</evidence>
<dbReference type="InterPro" id="IPR029021">
    <property type="entry name" value="Prot-tyrosine_phosphatase-like"/>
</dbReference>
<dbReference type="Ensembl" id="ENSEBUT00000016102.1">
    <property type="protein sequence ID" value="ENSEBUP00000015526.1"/>
    <property type="gene ID" value="ENSEBUG00000009783.1"/>
</dbReference>
<dbReference type="PROSITE" id="PS00383">
    <property type="entry name" value="TYR_PHOSPHATASE_1"/>
    <property type="match status" value="1"/>
</dbReference>
<evidence type="ECO:0000256" key="4">
    <source>
        <dbReference type="ARBA" id="ARBA00022801"/>
    </source>
</evidence>
<keyword evidence="4" id="KW-0378">Hydrolase</keyword>
<keyword evidence="12" id="KW-1185">Reference proteome</keyword>
<feature type="domain" description="Tyrosine specific protein phosphatases" evidence="10">
    <location>
        <begin position="65"/>
        <end position="122"/>
    </location>
</feature>
<keyword evidence="3" id="KW-0963">Cytoplasm</keyword>
<evidence type="ECO:0000259" key="10">
    <source>
        <dbReference type="PROSITE" id="PS50056"/>
    </source>
</evidence>
<protein>
    <submittedName>
        <fullName evidence="11">Dual specificity phosphatase 22a</fullName>
    </submittedName>
</protein>
<dbReference type="GeneTree" id="ENSGT00940000164598"/>
<dbReference type="SUPFAM" id="SSF52799">
    <property type="entry name" value="(Phosphotyrosine protein) phosphatases II"/>
    <property type="match status" value="1"/>
</dbReference>
<dbReference type="PROSITE" id="PS50054">
    <property type="entry name" value="TYR_PHOSPHATASE_DUAL"/>
    <property type="match status" value="1"/>
</dbReference>
<comment type="catalytic activity">
    <reaction evidence="6">
        <text>O-phospho-L-seryl-[protein] + H2O = L-seryl-[protein] + phosphate</text>
        <dbReference type="Rhea" id="RHEA:20629"/>
        <dbReference type="Rhea" id="RHEA-COMP:9863"/>
        <dbReference type="Rhea" id="RHEA-COMP:11604"/>
        <dbReference type="ChEBI" id="CHEBI:15377"/>
        <dbReference type="ChEBI" id="CHEBI:29999"/>
        <dbReference type="ChEBI" id="CHEBI:43474"/>
        <dbReference type="ChEBI" id="CHEBI:83421"/>
        <dbReference type="EC" id="3.1.3.16"/>
    </reaction>
</comment>
<evidence type="ECO:0000313" key="11">
    <source>
        <dbReference type="Ensembl" id="ENSEBUP00000015526.1"/>
    </source>
</evidence>
<dbReference type="InterPro" id="IPR020422">
    <property type="entry name" value="TYR_PHOSPHATASE_DUAL_dom"/>
</dbReference>
<dbReference type="PANTHER" id="PTHR45948">
    <property type="entry name" value="DUAL SPECIFICITY PROTEIN PHOSPHATASE DDB_G0269404-RELATED"/>
    <property type="match status" value="1"/>
</dbReference>
<evidence type="ECO:0000259" key="9">
    <source>
        <dbReference type="PROSITE" id="PS50054"/>
    </source>
</evidence>
<dbReference type="Pfam" id="PF00782">
    <property type="entry name" value="DSPc"/>
    <property type="match status" value="1"/>
</dbReference>
<sequence length="214" mass="24261">MGNGMTKIIDGLYLGNYHDSKDREQLSRNNITHIVSIHDYPKPELADMKYLCLNASDCSSQDLTRYFKDCVKFIHECRLKGGGCLVHCMAGISRSTTVVLVYLMTVTELGFADTLAAVRTVRTHACPNCGFQEQLQHFERYSLKDMRLWLRLEFGHNPFNDHIAVGALLISSARAIRHDTSRVGTRSASRQSRSHDPKLIFFIFWAQGMDNGTD</sequence>
<dbReference type="GO" id="GO:0030155">
    <property type="term" value="P:regulation of cell adhesion"/>
    <property type="evidence" value="ECO:0007669"/>
    <property type="project" value="UniProtKB-ARBA"/>
</dbReference>
<dbReference type="InterPro" id="IPR003595">
    <property type="entry name" value="Tyr_Pase_cat"/>
</dbReference>
<evidence type="ECO:0000313" key="12">
    <source>
        <dbReference type="Proteomes" id="UP000694388"/>
    </source>
</evidence>
<keyword evidence="5" id="KW-0904">Protein phosphatase</keyword>
<dbReference type="GO" id="GO:0071363">
    <property type="term" value="P:cellular response to growth factor stimulus"/>
    <property type="evidence" value="ECO:0007669"/>
    <property type="project" value="UniProtKB-ARBA"/>
</dbReference>
<evidence type="ECO:0000256" key="7">
    <source>
        <dbReference type="ARBA" id="ARBA00048336"/>
    </source>
</evidence>
<dbReference type="Proteomes" id="UP000694388">
    <property type="component" value="Unplaced"/>
</dbReference>
<organism evidence="11 12">
    <name type="scientific">Eptatretus burgeri</name>
    <name type="common">Inshore hagfish</name>
    <dbReference type="NCBI Taxonomy" id="7764"/>
    <lineage>
        <taxon>Eukaryota</taxon>
        <taxon>Metazoa</taxon>
        <taxon>Chordata</taxon>
        <taxon>Craniata</taxon>
        <taxon>Vertebrata</taxon>
        <taxon>Cyclostomata</taxon>
        <taxon>Myxini</taxon>
        <taxon>Myxiniformes</taxon>
        <taxon>Myxinidae</taxon>
        <taxon>Eptatretinae</taxon>
        <taxon>Eptatretus</taxon>
    </lineage>
</organism>
<dbReference type="GO" id="GO:1990782">
    <property type="term" value="F:protein tyrosine kinase binding"/>
    <property type="evidence" value="ECO:0007669"/>
    <property type="project" value="UniProtKB-ARBA"/>
</dbReference>
<comment type="subcellular location">
    <subcellularLocation>
        <location evidence="1">Cytoplasm</location>
    </subcellularLocation>
</comment>
<evidence type="ECO:0000256" key="1">
    <source>
        <dbReference type="ARBA" id="ARBA00004496"/>
    </source>
</evidence>
<feature type="domain" description="Tyrosine-protein phosphatase" evidence="9">
    <location>
        <begin position="4"/>
        <end position="144"/>
    </location>
</feature>
<dbReference type="SMART" id="SM00195">
    <property type="entry name" value="DSPc"/>
    <property type="match status" value="1"/>
</dbReference>
<proteinExistence type="inferred from homology"/>
<dbReference type="PROSITE" id="PS50056">
    <property type="entry name" value="TYR_PHOSPHATASE_2"/>
    <property type="match status" value="1"/>
</dbReference>